<dbReference type="InterPro" id="IPR025948">
    <property type="entry name" value="HTH-like_dom"/>
</dbReference>
<dbReference type="Pfam" id="PF13276">
    <property type="entry name" value="HTH_21"/>
    <property type="match status" value="1"/>
</dbReference>
<accession>B2JMI4</accession>
<dbReference type="STRING" id="391038.Bphy_3642"/>
<dbReference type="Proteomes" id="UP000001192">
    <property type="component" value="Chromosome 2"/>
</dbReference>
<dbReference type="HOGENOM" id="CLU_2205082_0_0_4"/>
<evidence type="ECO:0000313" key="2">
    <source>
        <dbReference type="EMBL" id="ACC72778.1"/>
    </source>
</evidence>
<organism evidence="2 3">
    <name type="scientific">Paraburkholderia phymatum (strain DSM 17167 / CIP 108236 / LMG 21445 / STM815)</name>
    <name type="common">Burkholderia phymatum</name>
    <dbReference type="NCBI Taxonomy" id="391038"/>
    <lineage>
        <taxon>Bacteria</taxon>
        <taxon>Pseudomonadati</taxon>
        <taxon>Pseudomonadota</taxon>
        <taxon>Betaproteobacteria</taxon>
        <taxon>Burkholderiales</taxon>
        <taxon>Burkholderiaceae</taxon>
        <taxon>Paraburkholderia</taxon>
    </lineage>
</organism>
<dbReference type="KEGG" id="bph:Bphy_3642"/>
<name>B2JMI4_PARP8</name>
<gene>
    <name evidence="2" type="ordered locus">Bphy_3642</name>
</gene>
<dbReference type="EMBL" id="CP001044">
    <property type="protein sequence ID" value="ACC72778.1"/>
    <property type="molecule type" value="Genomic_DNA"/>
</dbReference>
<evidence type="ECO:0000313" key="3">
    <source>
        <dbReference type="Proteomes" id="UP000001192"/>
    </source>
</evidence>
<reference evidence="3" key="1">
    <citation type="journal article" date="2014" name="Stand. Genomic Sci.">
        <title>Complete genome sequence of Burkholderia phymatum STM815(T), a broad host range and efficient nitrogen-fixing symbiont of Mimosa species.</title>
        <authorList>
            <person name="Moulin L."/>
            <person name="Klonowska A."/>
            <person name="Caroline B."/>
            <person name="Booth K."/>
            <person name="Vriezen J.A."/>
            <person name="Melkonian R."/>
            <person name="James E.K."/>
            <person name="Young J.P."/>
            <person name="Bena G."/>
            <person name="Hauser L."/>
            <person name="Land M."/>
            <person name="Kyrpides N."/>
            <person name="Bruce D."/>
            <person name="Chain P."/>
            <person name="Copeland A."/>
            <person name="Pitluck S."/>
            <person name="Woyke T."/>
            <person name="Lizotte-Waniewski M."/>
            <person name="Bristow J."/>
            <person name="Riley M."/>
        </authorList>
    </citation>
    <scope>NUCLEOTIDE SEQUENCE [LARGE SCALE GENOMIC DNA]</scope>
    <source>
        <strain evidence="3">DSM 17167 / CIP 108236 / LMG 21445 / STM815</strain>
    </source>
</reference>
<dbReference type="eggNOG" id="COG2801">
    <property type="taxonomic scope" value="Bacteria"/>
</dbReference>
<dbReference type="AlphaFoldDB" id="B2JMI4"/>
<protein>
    <recommendedName>
        <fullName evidence="1">HTH-like domain-containing protein</fullName>
    </recommendedName>
</protein>
<proteinExistence type="predicted"/>
<evidence type="ECO:0000259" key="1">
    <source>
        <dbReference type="Pfam" id="PF13276"/>
    </source>
</evidence>
<feature type="domain" description="HTH-like" evidence="1">
    <location>
        <begin position="26"/>
        <end position="77"/>
    </location>
</feature>
<keyword evidence="3" id="KW-1185">Reference proteome</keyword>
<sequence>MSVPAVITTVIDVDPDRPRRRISNGALLVHIRAVHTESKGEYGWPRVWKKLLAQRIRVSKDRIQRLMKLHGIKARMRLAAQLFGRQREAGEDEEEWRMLALTKPVRH</sequence>